<dbReference type="AlphaFoldDB" id="W4QC05"/>
<proteinExistence type="predicted"/>
<dbReference type="Pfam" id="PF14158">
    <property type="entry name" value="YndJ"/>
    <property type="match status" value="1"/>
</dbReference>
<feature type="transmembrane region" description="Helical" evidence="1">
    <location>
        <begin position="148"/>
        <end position="174"/>
    </location>
</feature>
<evidence type="ECO:0000256" key="1">
    <source>
        <dbReference type="SAM" id="Phobius"/>
    </source>
</evidence>
<keyword evidence="1" id="KW-1133">Transmembrane helix</keyword>
<organism evidence="2 3">
    <name type="scientific">Halalkalibacter hemicellulosilyticusJCM 9152</name>
    <dbReference type="NCBI Taxonomy" id="1236971"/>
    <lineage>
        <taxon>Bacteria</taxon>
        <taxon>Bacillati</taxon>
        <taxon>Bacillota</taxon>
        <taxon>Bacilli</taxon>
        <taxon>Bacillales</taxon>
        <taxon>Bacillaceae</taxon>
        <taxon>Halalkalibacter</taxon>
    </lineage>
</organism>
<dbReference type="Proteomes" id="UP000018895">
    <property type="component" value="Unassembled WGS sequence"/>
</dbReference>
<feature type="transmembrane region" description="Helical" evidence="1">
    <location>
        <begin position="286"/>
        <end position="304"/>
    </location>
</feature>
<feature type="transmembrane region" description="Helical" evidence="1">
    <location>
        <begin position="59"/>
        <end position="80"/>
    </location>
</feature>
<keyword evidence="1" id="KW-0472">Membrane</keyword>
<reference evidence="2" key="1">
    <citation type="journal article" date="2014" name="Genome Announc.">
        <title>Draft Genome Sequences of Three Alkaliphilic Bacillus Strains, Bacillus wakoensis JCM 9140T, Bacillus akibai JCM 9157T, and Bacillus hemicellulosilyticus JCM 9152T.</title>
        <authorList>
            <person name="Yuki M."/>
            <person name="Oshima K."/>
            <person name="Suda W."/>
            <person name="Oshida Y."/>
            <person name="Kitamura K."/>
            <person name="Iida T."/>
            <person name="Hattori M."/>
            <person name="Ohkuma M."/>
        </authorList>
    </citation>
    <scope>NUCLEOTIDE SEQUENCE [LARGE SCALE GENOMIC DNA]</scope>
    <source>
        <strain evidence="2">JCM 9152</strain>
    </source>
</reference>
<evidence type="ECO:0000313" key="3">
    <source>
        <dbReference type="Proteomes" id="UP000018895"/>
    </source>
</evidence>
<dbReference type="OrthoDB" id="2614436at2"/>
<dbReference type="InterPro" id="IPR025450">
    <property type="entry name" value="YndJ-like"/>
</dbReference>
<protein>
    <recommendedName>
        <fullName evidence="4">YndJ-like protein</fullName>
    </recommendedName>
</protein>
<feature type="transmembrane region" description="Helical" evidence="1">
    <location>
        <begin position="241"/>
        <end position="266"/>
    </location>
</feature>
<feature type="transmembrane region" description="Helical" evidence="1">
    <location>
        <begin position="213"/>
        <end position="234"/>
    </location>
</feature>
<evidence type="ECO:0000313" key="2">
    <source>
        <dbReference type="EMBL" id="GAE29591.1"/>
    </source>
</evidence>
<gene>
    <name evidence="2" type="ORF">JCM9152_957</name>
</gene>
<dbReference type="EMBL" id="BAUU01000005">
    <property type="protein sequence ID" value="GAE29591.1"/>
    <property type="molecule type" value="Genomic_DNA"/>
</dbReference>
<dbReference type="STRING" id="1236971.JCM9152_957"/>
<keyword evidence="3" id="KW-1185">Reference proteome</keyword>
<accession>W4QC05</accession>
<feature type="transmembrane region" description="Helical" evidence="1">
    <location>
        <begin position="186"/>
        <end position="207"/>
    </location>
</feature>
<sequence length="566" mass="65067">MRRTIMIQAIAGLIVWLASFSILNIGLIERLLLFSILVLVPLILYLTETKDRHGEYFKTYRVAVHLFPVGSLMAFISFFIPSGVLAGMVSIGWLLWTGIVFVYGFARLSARGLTFLEETSIDIGLMYLLLGGGWFTVFQFGFDVMNFGSLIILLTAIHFHYSAFVTPIFLGLLGRVLREGCNLPKSYRLATIGVMISPIGVAVGITYSRLIEFIFVVLFVLCLWIYTFLVIKYVRKKQTYLVGYFLISLSGLILLFTMSLAFYYGLGRLLRVDLILIPDMVTLHGIGNAFGFVLVGVLGWLMILPKMSTNIYGIPFSQITGKWKIGANFFERNQLKSSTDSRCQGLIDDLSLFDQYDFDSHRVNCEIRQFYENPLSFDLVSKTYWHKGFRLLSKLYKSASRKMEQIDLPLHDQKEELEVNSKLIPIDSDQDGRKRPRAWVRTDKKSGNAVFVASYSYHIYGEKKYLNISLPLPFGQMTAVLRFENYGYEQRDDGLVLTSQSNRLGKGDEGIYYVTKWFVVRLPLDERFQLWVEDSNVSILNANHRMWLCGKRFLTIDYWITRNKYE</sequence>
<comment type="caution">
    <text evidence="2">The sequence shown here is derived from an EMBL/GenBank/DDBJ whole genome shotgun (WGS) entry which is preliminary data.</text>
</comment>
<feature type="transmembrane region" description="Helical" evidence="1">
    <location>
        <begin position="31"/>
        <end position="47"/>
    </location>
</feature>
<feature type="transmembrane region" description="Helical" evidence="1">
    <location>
        <begin position="125"/>
        <end position="142"/>
    </location>
</feature>
<keyword evidence="1" id="KW-0812">Transmembrane</keyword>
<feature type="transmembrane region" description="Helical" evidence="1">
    <location>
        <begin position="7"/>
        <end position="25"/>
    </location>
</feature>
<feature type="transmembrane region" description="Helical" evidence="1">
    <location>
        <begin position="86"/>
        <end position="105"/>
    </location>
</feature>
<evidence type="ECO:0008006" key="4">
    <source>
        <dbReference type="Google" id="ProtNLM"/>
    </source>
</evidence>
<name>W4QC05_9BACI</name>
<dbReference type="RefSeq" id="WP_035341376.1">
    <property type="nucleotide sequence ID" value="NZ_BAUU01000005.1"/>
</dbReference>